<dbReference type="PANTHER" id="PTHR47371">
    <property type="entry name" value="LIPOTEICHOIC ACID SYNTHASE"/>
    <property type="match status" value="1"/>
</dbReference>
<dbReference type="PANTHER" id="PTHR47371:SF3">
    <property type="entry name" value="PHOSPHOGLYCEROL TRANSFERASE I"/>
    <property type="match status" value="1"/>
</dbReference>
<keyword evidence="6 7" id="KW-0472">Membrane</keyword>
<comment type="subcellular location">
    <subcellularLocation>
        <location evidence="1">Cell membrane</location>
        <topology evidence="1">Multi-pass membrane protein</topology>
    </subcellularLocation>
</comment>
<dbReference type="SUPFAM" id="SSF53649">
    <property type="entry name" value="Alkaline phosphatase-like"/>
    <property type="match status" value="1"/>
</dbReference>
<dbReference type="InterPro" id="IPR000917">
    <property type="entry name" value="Sulfatase_N"/>
</dbReference>
<keyword evidence="4 7" id="KW-0812">Transmembrane</keyword>
<name>L1QLS3_9CLOT</name>
<dbReference type="eggNOG" id="COG1368">
    <property type="taxonomic scope" value="Bacteria"/>
</dbReference>
<protein>
    <submittedName>
        <fullName evidence="9">Arylsulfatase</fullName>
    </submittedName>
</protein>
<feature type="transmembrane region" description="Helical" evidence="7">
    <location>
        <begin position="119"/>
        <end position="140"/>
    </location>
</feature>
<feature type="transmembrane region" description="Helical" evidence="7">
    <location>
        <begin position="12"/>
        <end position="34"/>
    </location>
</feature>
<comment type="pathway">
    <text evidence="2">Cell wall biogenesis; lipoteichoic acid biosynthesis.</text>
</comment>
<gene>
    <name evidence="9" type="ORF">HMPREF0216_00513</name>
</gene>
<comment type="caution">
    <text evidence="9">The sequence shown here is derived from an EMBL/GenBank/DDBJ whole genome shotgun (WGS) entry which is preliminary data.</text>
</comment>
<feature type="transmembrane region" description="Helical" evidence="7">
    <location>
        <begin position="46"/>
        <end position="65"/>
    </location>
</feature>
<dbReference type="HOGENOM" id="CLU_014385_3_2_9"/>
<dbReference type="Proteomes" id="UP000010420">
    <property type="component" value="Unassembled WGS sequence"/>
</dbReference>
<evidence type="ECO:0000256" key="7">
    <source>
        <dbReference type="SAM" id="Phobius"/>
    </source>
</evidence>
<accession>L1QLS3</accession>
<dbReference type="STRING" id="545697.HMPREF0216_00513"/>
<dbReference type="GO" id="GO:0005886">
    <property type="term" value="C:plasma membrane"/>
    <property type="evidence" value="ECO:0007669"/>
    <property type="project" value="UniProtKB-SubCell"/>
</dbReference>
<evidence type="ECO:0000256" key="1">
    <source>
        <dbReference type="ARBA" id="ARBA00004651"/>
    </source>
</evidence>
<keyword evidence="5 7" id="KW-1133">Transmembrane helix</keyword>
<feature type="transmembrane region" description="Helical" evidence="7">
    <location>
        <begin position="152"/>
        <end position="178"/>
    </location>
</feature>
<evidence type="ECO:0000256" key="3">
    <source>
        <dbReference type="ARBA" id="ARBA00022475"/>
    </source>
</evidence>
<dbReference type="OrthoDB" id="243547at2"/>
<feature type="transmembrane region" description="Helical" evidence="7">
    <location>
        <begin position="70"/>
        <end position="88"/>
    </location>
</feature>
<reference evidence="9 10" key="1">
    <citation type="submission" date="2012-05" db="EMBL/GenBank/DDBJ databases">
        <authorList>
            <person name="Weinstock G."/>
            <person name="Sodergren E."/>
            <person name="Lobos E.A."/>
            <person name="Fulton L."/>
            <person name="Fulton R."/>
            <person name="Courtney L."/>
            <person name="Fronick C."/>
            <person name="O'Laughlin M."/>
            <person name="Godfrey J."/>
            <person name="Wilson R.M."/>
            <person name="Miner T."/>
            <person name="Farmer C."/>
            <person name="Delehaunty K."/>
            <person name="Cordes M."/>
            <person name="Minx P."/>
            <person name="Tomlinson C."/>
            <person name="Chen J."/>
            <person name="Wollam A."/>
            <person name="Pepin K.H."/>
            <person name="Bhonagiri V."/>
            <person name="Zhang X."/>
            <person name="Suruliraj S."/>
            <person name="Warren W."/>
            <person name="Mitreva M."/>
            <person name="Mardis E.R."/>
            <person name="Wilson R.K."/>
        </authorList>
    </citation>
    <scope>NUCLEOTIDE SEQUENCE [LARGE SCALE GENOMIC DNA]</scope>
    <source>
        <strain evidence="9 10">DSM 1785</strain>
    </source>
</reference>
<dbReference type="PATRIC" id="fig|545697.3.peg.507"/>
<keyword evidence="10" id="KW-1185">Reference proteome</keyword>
<dbReference type="InterPro" id="IPR017850">
    <property type="entry name" value="Alkaline_phosphatase_core_sf"/>
</dbReference>
<evidence type="ECO:0000256" key="4">
    <source>
        <dbReference type="ARBA" id="ARBA00022692"/>
    </source>
</evidence>
<evidence type="ECO:0000313" key="10">
    <source>
        <dbReference type="Proteomes" id="UP000010420"/>
    </source>
</evidence>
<keyword evidence="3" id="KW-1003">Cell membrane</keyword>
<dbReference type="InterPro" id="IPR050448">
    <property type="entry name" value="OpgB/LTA_synthase_biosynth"/>
</dbReference>
<dbReference type="CDD" id="cd16015">
    <property type="entry name" value="LTA_synthase"/>
    <property type="match status" value="1"/>
</dbReference>
<dbReference type="Pfam" id="PF00884">
    <property type="entry name" value="Sulfatase"/>
    <property type="match status" value="1"/>
</dbReference>
<dbReference type="AlphaFoldDB" id="L1QLS3"/>
<evidence type="ECO:0000313" key="9">
    <source>
        <dbReference type="EMBL" id="EKY28918.1"/>
    </source>
</evidence>
<evidence type="ECO:0000256" key="5">
    <source>
        <dbReference type="ARBA" id="ARBA00022989"/>
    </source>
</evidence>
<dbReference type="Gene3D" id="3.40.720.10">
    <property type="entry name" value="Alkaline Phosphatase, subunit A"/>
    <property type="match status" value="1"/>
</dbReference>
<organism evidence="9 10">
    <name type="scientific">Clostridium celatum DSM 1785</name>
    <dbReference type="NCBI Taxonomy" id="545697"/>
    <lineage>
        <taxon>Bacteria</taxon>
        <taxon>Bacillati</taxon>
        <taxon>Bacillota</taxon>
        <taxon>Clostridia</taxon>
        <taxon>Eubacteriales</taxon>
        <taxon>Clostridiaceae</taxon>
        <taxon>Clostridium</taxon>
    </lineage>
</organism>
<evidence type="ECO:0000259" key="8">
    <source>
        <dbReference type="Pfam" id="PF00884"/>
    </source>
</evidence>
<feature type="domain" description="Sulfatase N-terminal" evidence="8">
    <location>
        <begin position="248"/>
        <end position="515"/>
    </location>
</feature>
<proteinExistence type="predicted"/>
<evidence type="ECO:0000256" key="6">
    <source>
        <dbReference type="ARBA" id="ARBA00023136"/>
    </source>
</evidence>
<dbReference type="RefSeq" id="WP_005210667.1">
    <property type="nucleotide sequence ID" value="NZ_KB291609.1"/>
</dbReference>
<dbReference type="EMBL" id="AMEZ01000015">
    <property type="protein sequence ID" value="EKY28918.1"/>
    <property type="molecule type" value="Genomic_DNA"/>
</dbReference>
<sequence>MKLNLTNKYKYLLILFYPIFISVLLEYNICQNFISTLNFLLTKPNIFLFNILIMSILLVIVLFIFKKSYLAISIHGIIFYILSCVEYFKYKTSGSHLVISDLLMTKNLSDVGKFASLKITYPLVINLLLLAIYIFITYKFNFSINFSLKKRLCGSALIAILVTIIFTTSLSANVFSVFEIENSTATNILESNEQFNDIGFLPYLTKTTTENLLDEVEMPENYSENTINSIINKNTNSDSTNSYESNNPNVIFIMSESFSDFRVFDSLNIDPEIYSAFDEVGNEGYVGNCVVPTFGGYTTRTEFELLFGLPTFALNTPSVPQNLLKKQDTIDTFPSYFKSLGYNTTYIHPFSKTFYDRDTLYAEYGFDNLYFDDNMTVETENFRRYISDKSVFEQIKSVLQTNSSPSYIFTTTMQNHQPYYSETSDNSDQLSYYLDGIKETSTELREFTNWLKDFDEDVILVFVGDHFPFFTPDDDVYDRLGLNNLNADLIYTQKYIIWNNYDNNIINTDIDTISAFYIPYIITDLINGKNTPLLELMKSLMNECPLYSPSIQSNNSRNETLDLITYDKVLGENFSH</sequence>
<evidence type="ECO:0000256" key="2">
    <source>
        <dbReference type="ARBA" id="ARBA00004936"/>
    </source>
</evidence>